<comment type="pathway">
    <text evidence="5">Cofactor biosynthesis; nicotinate biosynthesis; nicotinate from nicotinamide: step 1/1.</text>
</comment>
<accession>A0A833N4X8</accession>
<evidence type="ECO:0000256" key="5">
    <source>
        <dbReference type="ARBA" id="ARBA00037900"/>
    </source>
</evidence>
<dbReference type="InterPro" id="IPR000868">
    <property type="entry name" value="Isochorismatase-like_dom"/>
</dbReference>
<keyword evidence="3" id="KW-0479">Metal-binding</keyword>
<evidence type="ECO:0000256" key="2">
    <source>
        <dbReference type="ARBA" id="ARBA00022642"/>
    </source>
</evidence>
<dbReference type="Proteomes" id="UP000442694">
    <property type="component" value="Unassembled WGS sequence"/>
</dbReference>
<evidence type="ECO:0000256" key="3">
    <source>
        <dbReference type="ARBA" id="ARBA00022723"/>
    </source>
</evidence>
<dbReference type="Gene3D" id="3.40.50.850">
    <property type="entry name" value="Isochorismatase-like"/>
    <property type="match status" value="1"/>
</dbReference>
<dbReference type="CDD" id="cd01011">
    <property type="entry name" value="nicotinamidase"/>
    <property type="match status" value="1"/>
</dbReference>
<evidence type="ECO:0000256" key="7">
    <source>
        <dbReference type="ARBA" id="ARBA00043224"/>
    </source>
</evidence>
<comment type="caution">
    <text evidence="10">The sequence shown here is derived from an EMBL/GenBank/DDBJ whole genome shotgun (WGS) entry which is preliminary data.</text>
</comment>
<evidence type="ECO:0000313" key="10">
    <source>
        <dbReference type="EMBL" id="KAB8033307.1"/>
    </source>
</evidence>
<comment type="similarity">
    <text evidence="1">Belongs to the isochorismatase family.</text>
</comment>
<evidence type="ECO:0000313" key="11">
    <source>
        <dbReference type="Proteomes" id="UP000442694"/>
    </source>
</evidence>
<dbReference type="SUPFAM" id="SSF52499">
    <property type="entry name" value="Isochorismatase-like hydrolases"/>
    <property type="match status" value="1"/>
</dbReference>
<evidence type="ECO:0000256" key="4">
    <source>
        <dbReference type="ARBA" id="ARBA00022801"/>
    </source>
</evidence>
<sequence>MKKNILLLVDLQNDFLPGGALAVPQGNEVIPIANLLMENSNSFFSEIIATQDWHPQNHKSFATNHFGKNIGEFVKLNEVEQMLWPNHCIQNSNGASFAANLNVQKIMRVFQKGQNSEVDSYSGFFDNDHKTSTGLGEYLKSISATDIYIMGLATEYCVKFTAIDSINLNFTTYLIIDGCRGINIQKNDISNAISEMKMKNIHICNSSNIL</sequence>
<dbReference type="AlphaFoldDB" id="A0A833N4X8"/>
<dbReference type="Pfam" id="PF00857">
    <property type="entry name" value="Isochorismatase"/>
    <property type="match status" value="1"/>
</dbReference>
<dbReference type="PANTHER" id="PTHR11080:SF2">
    <property type="entry name" value="LD05707P"/>
    <property type="match status" value="1"/>
</dbReference>
<dbReference type="RefSeq" id="WP_152211395.1">
    <property type="nucleotide sequence ID" value="NZ_WFLN01000004.1"/>
</dbReference>
<organism evidence="10 11">
    <name type="scientific">Fluviispira multicolorata</name>
    <dbReference type="NCBI Taxonomy" id="2654512"/>
    <lineage>
        <taxon>Bacteria</taxon>
        <taxon>Pseudomonadati</taxon>
        <taxon>Bdellovibrionota</taxon>
        <taxon>Oligoflexia</taxon>
        <taxon>Silvanigrellales</taxon>
        <taxon>Silvanigrellaceae</taxon>
        <taxon>Fluviispira</taxon>
    </lineage>
</organism>
<reference evidence="10 11" key="1">
    <citation type="submission" date="2019-10" db="EMBL/GenBank/DDBJ databases">
        <title>New genus of Silvanigrellaceae.</title>
        <authorList>
            <person name="Pitt A."/>
            <person name="Hahn M.W."/>
        </authorList>
    </citation>
    <scope>NUCLEOTIDE SEQUENCE [LARGE SCALE GENOMIC DNA]</scope>
    <source>
        <strain evidence="10 11">33A1-SZDP</strain>
    </source>
</reference>
<dbReference type="GO" id="GO:0046872">
    <property type="term" value="F:metal ion binding"/>
    <property type="evidence" value="ECO:0007669"/>
    <property type="project" value="UniProtKB-KW"/>
</dbReference>
<dbReference type="GO" id="GO:0008936">
    <property type="term" value="F:nicotinamidase activity"/>
    <property type="evidence" value="ECO:0007669"/>
    <property type="project" value="UniProtKB-EC"/>
</dbReference>
<evidence type="ECO:0000259" key="9">
    <source>
        <dbReference type="Pfam" id="PF00857"/>
    </source>
</evidence>
<dbReference type="PANTHER" id="PTHR11080">
    <property type="entry name" value="PYRAZINAMIDASE/NICOTINAMIDASE"/>
    <property type="match status" value="1"/>
</dbReference>
<evidence type="ECO:0000256" key="1">
    <source>
        <dbReference type="ARBA" id="ARBA00006336"/>
    </source>
</evidence>
<keyword evidence="2" id="KW-0662">Pyridine nucleotide biosynthesis</keyword>
<proteinExistence type="inferred from homology"/>
<protein>
    <recommendedName>
        <fullName evidence="8">Nicotinamidase</fullName>
        <ecNumber evidence="6">3.5.1.19</ecNumber>
    </recommendedName>
    <alternativeName>
        <fullName evidence="7">Nicotinamide deamidase</fullName>
    </alternativeName>
</protein>
<dbReference type="NCBIfam" id="NF008623">
    <property type="entry name" value="PRK11609.1"/>
    <property type="match status" value="1"/>
</dbReference>
<name>A0A833N4X8_9BACT</name>
<evidence type="ECO:0000256" key="6">
    <source>
        <dbReference type="ARBA" id="ARBA00039017"/>
    </source>
</evidence>
<dbReference type="InterPro" id="IPR052347">
    <property type="entry name" value="Isochorismatase_Nicotinamidase"/>
</dbReference>
<dbReference type="GO" id="GO:0019363">
    <property type="term" value="P:pyridine nucleotide biosynthetic process"/>
    <property type="evidence" value="ECO:0007669"/>
    <property type="project" value="UniProtKB-KW"/>
</dbReference>
<dbReference type="InterPro" id="IPR036380">
    <property type="entry name" value="Isochorismatase-like_sf"/>
</dbReference>
<keyword evidence="4 10" id="KW-0378">Hydrolase</keyword>
<dbReference type="EC" id="3.5.1.19" evidence="6"/>
<gene>
    <name evidence="10" type="primary">pncA</name>
    <name evidence="10" type="ORF">GCL57_01010</name>
</gene>
<dbReference type="EMBL" id="WFLN01000004">
    <property type="protein sequence ID" value="KAB8033307.1"/>
    <property type="molecule type" value="Genomic_DNA"/>
</dbReference>
<dbReference type="FunFam" id="3.40.50.850:FF:000006">
    <property type="entry name" value="Bifunctional pyrazinamidase/nicotinamidase"/>
    <property type="match status" value="1"/>
</dbReference>
<keyword evidence="11" id="KW-1185">Reference proteome</keyword>
<evidence type="ECO:0000256" key="8">
    <source>
        <dbReference type="ARBA" id="ARBA00072277"/>
    </source>
</evidence>
<feature type="domain" description="Isochorismatase-like" evidence="9">
    <location>
        <begin position="5"/>
        <end position="197"/>
    </location>
</feature>